<evidence type="ECO:0000259" key="3">
    <source>
        <dbReference type="Pfam" id="PF10145"/>
    </source>
</evidence>
<dbReference type="InterPro" id="IPR010090">
    <property type="entry name" value="Phage_tape_meas"/>
</dbReference>
<dbReference type="Pfam" id="PF10145">
    <property type="entry name" value="PhageMin_Tail"/>
    <property type="match status" value="1"/>
</dbReference>
<accession>A0A930B7K6</accession>
<feature type="transmembrane region" description="Helical" evidence="2">
    <location>
        <begin position="577"/>
        <end position="600"/>
    </location>
</feature>
<organism evidence="4 5">
    <name type="scientific">Dialister invisus</name>
    <dbReference type="NCBI Taxonomy" id="218538"/>
    <lineage>
        <taxon>Bacteria</taxon>
        <taxon>Bacillati</taxon>
        <taxon>Bacillota</taxon>
        <taxon>Negativicutes</taxon>
        <taxon>Veillonellales</taxon>
        <taxon>Veillonellaceae</taxon>
        <taxon>Dialister</taxon>
    </lineage>
</organism>
<evidence type="ECO:0000256" key="1">
    <source>
        <dbReference type="ARBA" id="ARBA00022612"/>
    </source>
</evidence>
<keyword evidence="1" id="KW-1188">Viral release from host cell</keyword>
<feature type="domain" description="Phage tail tape measure protein" evidence="3">
    <location>
        <begin position="98"/>
        <end position="303"/>
    </location>
</feature>
<comment type="caution">
    <text evidence="4">The sequence shown here is derived from an EMBL/GenBank/DDBJ whole genome shotgun (WGS) entry which is preliminary data.</text>
</comment>
<sequence length="767" mass="78858">MAEIIDLVMRLTDHVTGTLGNIRTQMEQTAKMNQQIGRNLSNAGRHVNSLASAMAPLAVGIAGVGAVGVKTFMDFDQTITGAAVKAGATAEEMKRMKDAAAAMGAKFPTTARDVAAGMDRLAAGGFNANQAIGSMPGIIEAAIASGEDMAVTSDVVTSALSIWNLKTGDIAANTVHVADVIQAAANASKMGIADFGLAMQYAGAPAAALGISIEELGTAMGIMANNGIEASSIGTSLRATMASLAAPTGDAAKTLDSLGISAADLKKGDGSFIGLAGAVELLRNKMSGLSDTEQVAAAKAIAGKNAFSGLLALVKTSPEAYKEMTDTITNSTGQSHAAYIKMQDTLKGSMDAMKSAVEGLGISFGSALAPSIRSVADAIQGIAAAFTNLSPEAKQMIIHIGEGIIAFTGLTFAVGKVLSISGTLMTTYGQIGRVLSGHAVSNKALQFAVQGSVKAFGMLRMAGAALMGPMGLVVAGIAIAAFLIYKNWDKIGPFFQKIWDMIKGAFTAAINVISPVLTKLQDAWDTLVNAFRNGTGIFGVLNTISDVLAGILGGELYAAIVLVSGILTGAFTAAFDIVAAIVTAAIGVFSGLIEFITGVFTGDWSLAWKGIVDIFSSIFGGIQGVAKGILNGIKAAINAVIGGINNIDFTVPDWVPVIGGSHFAPNIPYLARGTDNWLGGPAVINESGGEIVDLPSGARVIPHDQSVRSAYNMGARSERRTPAINLNFYGTTISSNKGDIKEFARKVAQEIQYQMEKEAINSTEGAI</sequence>
<evidence type="ECO:0000313" key="5">
    <source>
        <dbReference type="Proteomes" id="UP000757890"/>
    </source>
</evidence>
<dbReference type="PANTHER" id="PTHR37813:SF1">
    <property type="entry name" value="FELS-2 PROPHAGE PROTEIN"/>
    <property type="match status" value="1"/>
</dbReference>
<feature type="transmembrane region" description="Helical" evidence="2">
    <location>
        <begin position="547"/>
        <end position="570"/>
    </location>
</feature>
<name>A0A930B7K6_9FIRM</name>
<dbReference type="EMBL" id="JABZMK010000010">
    <property type="protein sequence ID" value="MBF1129082.1"/>
    <property type="molecule type" value="Genomic_DNA"/>
</dbReference>
<evidence type="ECO:0000256" key="2">
    <source>
        <dbReference type="SAM" id="Phobius"/>
    </source>
</evidence>
<keyword evidence="2" id="KW-1133">Transmembrane helix</keyword>
<feature type="transmembrane region" description="Helical" evidence="2">
    <location>
        <begin position="396"/>
        <end position="415"/>
    </location>
</feature>
<reference evidence="4" key="1">
    <citation type="submission" date="2020-04" db="EMBL/GenBank/DDBJ databases">
        <title>Deep metagenomics examines the oral microbiome during advanced dental caries in children, revealing novel taxa and co-occurrences with host molecules.</title>
        <authorList>
            <person name="Baker J.L."/>
            <person name="Morton J.T."/>
            <person name="Dinis M."/>
            <person name="Alvarez R."/>
            <person name="Tran N.C."/>
            <person name="Knight R."/>
            <person name="Edlund A."/>
        </authorList>
    </citation>
    <scope>NUCLEOTIDE SEQUENCE</scope>
    <source>
        <strain evidence="4">JCVI_32_bin.14</strain>
    </source>
</reference>
<dbReference type="PANTHER" id="PTHR37813">
    <property type="entry name" value="FELS-2 PROPHAGE PROTEIN"/>
    <property type="match status" value="1"/>
</dbReference>
<protein>
    <submittedName>
        <fullName evidence="4">Phage tail tape measure protein</fullName>
    </submittedName>
</protein>
<dbReference type="Proteomes" id="UP000757890">
    <property type="component" value="Unassembled WGS sequence"/>
</dbReference>
<feature type="transmembrane region" description="Helical" evidence="2">
    <location>
        <begin position="464"/>
        <end position="485"/>
    </location>
</feature>
<proteinExistence type="predicted"/>
<gene>
    <name evidence="4" type="ORF">HXL70_03440</name>
</gene>
<keyword evidence="2" id="KW-0812">Transmembrane</keyword>
<dbReference type="NCBIfam" id="TIGR01760">
    <property type="entry name" value="tape_meas_TP901"/>
    <property type="match status" value="1"/>
</dbReference>
<dbReference type="AlphaFoldDB" id="A0A930B7K6"/>
<keyword evidence="2" id="KW-0472">Membrane</keyword>
<evidence type="ECO:0000313" key="4">
    <source>
        <dbReference type="EMBL" id="MBF1129082.1"/>
    </source>
</evidence>